<comment type="caution">
    <text evidence="10">The sequence shown here is derived from an EMBL/GenBank/DDBJ whole genome shotgun (WGS) entry which is preliminary data.</text>
</comment>
<evidence type="ECO:0000256" key="5">
    <source>
        <dbReference type="ARBA" id="ARBA00022438"/>
    </source>
</evidence>
<evidence type="ECO:0000256" key="8">
    <source>
        <dbReference type="ARBA" id="ARBA00022801"/>
    </source>
</evidence>
<dbReference type="SUPFAM" id="SSF144052">
    <property type="entry name" value="Thermophilic metalloprotease-like"/>
    <property type="match status" value="1"/>
</dbReference>
<evidence type="ECO:0000256" key="6">
    <source>
        <dbReference type="ARBA" id="ARBA00022670"/>
    </source>
</evidence>
<proteinExistence type="inferred from homology"/>
<dbReference type="GO" id="GO:0046872">
    <property type="term" value="F:metal ion binding"/>
    <property type="evidence" value="ECO:0007669"/>
    <property type="project" value="UniProtKB-KW"/>
</dbReference>
<dbReference type="GO" id="GO:0006508">
    <property type="term" value="P:proteolysis"/>
    <property type="evidence" value="ECO:0007669"/>
    <property type="project" value="UniProtKB-KW"/>
</dbReference>
<keyword evidence="8" id="KW-0378">Hydrolase</keyword>
<dbReference type="EMBL" id="LJCR01002578">
    <property type="protein sequence ID" value="KPV48533.1"/>
    <property type="molecule type" value="Genomic_DNA"/>
</dbReference>
<dbReference type="GO" id="GO:0008237">
    <property type="term" value="F:metallopeptidase activity"/>
    <property type="evidence" value="ECO:0007669"/>
    <property type="project" value="UniProtKB-KW"/>
</dbReference>
<keyword evidence="11" id="KW-1185">Reference proteome</keyword>
<comment type="cofactor">
    <cofactor evidence="1">
        <name>Co(2+)</name>
        <dbReference type="ChEBI" id="CHEBI:48828"/>
    </cofactor>
</comment>
<sequence>MSLDFNTLLERYADLAERVGLNLQPGQRMLVRAPIDAAPLVRLIIDRAYQDGARFVQVIWRDDQNAVSRLRYAPRDSFTEFPTWQASAMEEYARDGAAMLAIISPDPDLYNGLDSDAVATMQRTERQQYQPYLEHVVRST</sequence>
<dbReference type="GO" id="GO:0004177">
    <property type="term" value="F:aminopeptidase activity"/>
    <property type="evidence" value="ECO:0007669"/>
    <property type="project" value="UniProtKB-KW"/>
</dbReference>
<dbReference type="Pfam" id="PF02073">
    <property type="entry name" value="Peptidase_M29"/>
    <property type="match status" value="1"/>
</dbReference>
<dbReference type="PANTHER" id="PTHR34448:SF3">
    <property type="entry name" value="AMINOPEPTIDASE AMPS"/>
    <property type="match status" value="1"/>
</dbReference>
<organism evidence="10 11">
    <name type="scientific">Kouleothrix aurantiaca</name>
    <dbReference type="NCBI Taxonomy" id="186479"/>
    <lineage>
        <taxon>Bacteria</taxon>
        <taxon>Bacillati</taxon>
        <taxon>Chloroflexota</taxon>
        <taxon>Chloroflexia</taxon>
        <taxon>Chloroflexales</taxon>
        <taxon>Roseiflexineae</taxon>
        <taxon>Roseiflexaceae</taxon>
        <taxon>Kouleothrix</taxon>
    </lineage>
</organism>
<keyword evidence="9" id="KW-0482">Metalloprotease</keyword>
<gene>
    <name evidence="10" type="ORF">SE17_37560</name>
</gene>
<feature type="non-terminal residue" evidence="10">
    <location>
        <position position="140"/>
    </location>
</feature>
<dbReference type="InterPro" id="IPR000787">
    <property type="entry name" value="Peptidase_M29"/>
</dbReference>
<dbReference type="AlphaFoldDB" id="A0A0N8PQZ9"/>
<keyword evidence="6" id="KW-0645">Protease</keyword>
<evidence type="ECO:0000313" key="10">
    <source>
        <dbReference type="EMBL" id="KPV48533.1"/>
    </source>
</evidence>
<dbReference type="Proteomes" id="UP000050509">
    <property type="component" value="Unassembled WGS sequence"/>
</dbReference>
<comment type="cofactor">
    <cofactor evidence="3">
        <name>Zn(2+)</name>
        <dbReference type="ChEBI" id="CHEBI:29105"/>
    </cofactor>
</comment>
<evidence type="ECO:0000256" key="1">
    <source>
        <dbReference type="ARBA" id="ARBA00001941"/>
    </source>
</evidence>
<comment type="cofactor">
    <cofactor evidence="2">
        <name>Mg(2+)</name>
        <dbReference type="ChEBI" id="CHEBI:18420"/>
    </cofactor>
</comment>
<dbReference type="InterPro" id="IPR035097">
    <property type="entry name" value="M29_N-terminal"/>
</dbReference>
<name>A0A0N8PQZ9_9CHLR</name>
<dbReference type="PANTHER" id="PTHR34448">
    <property type="entry name" value="AMINOPEPTIDASE"/>
    <property type="match status" value="1"/>
</dbReference>
<evidence type="ECO:0000256" key="4">
    <source>
        <dbReference type="ARBA" id="ARBA00008236"/>
    </source>
</evidence>
<dbReference type="PRINTS" id="PR00919">
    <property type="entry name" value="THERMOPTASE"/>
</dbReference>
<evidence type="ECO:0008006" key="12">
    <source>
        <dbReference type="Google" id="ProtNLM"/>
    </source>
</evidence>
<dbReference type="InterPro" id="IPR052170">
    <property type="entry name" value="M29_Exopeptidase"/>
</dbReference>
<evidence type="ECO:0000256" key="9">
    <source>
        <dbReference type="ARBA" id="ARBA00023049"/>
    </source>
</evidence>
<evidence type="ECO:0000256" key="2">
    <source>
        <dbReference type="ARBA" id="ARBA00001946"/>
    </source>
</evidence>
<comment type="similarity">
    <text evidence="4">Belongs to the peptidase M29 family.</text>
</comment>
<evidence type="ECO:0000256" key="3">
    <source>
        <dbReference type="ARBA" id="ARBA00001947"/>
    </source>
</evidence>
<accession>A0A0N8PQZ9</accession>
<protein>
    <recommendedName>
        <fullName evidence="12">Aminopeptidase</fullName>
    </recommendedName>
</protein>
<evidence type="ECO:0000256" key="7">
    <source>
        <dbReference type="ARBA" id="ARBA00022723"/>
    </source>
</evidence>
<keyword evidence="5" id="KW-0031">Aminopeptidase</keyword>
<dbReference type="Gene3D" id="3.40.1830.10">
    <property type="entry name" value="Thermophilic metalloprotease (M29)"/>
    <property type="match status" value="1"/>
</dbReference>
<reference evidence="10 11" key="1">
    <citation type="submission" date="2015-09" db="EMBL/GenBank/DDBJ databases">
        <title>Draft genome sequence of Kouleothrix aurantiaca JCM 19913.</title>
        <authorList>
            <person name="Hemp J."/>
        </authorList>
    </citation>
    <scope>NUCLEOTIDE SEQUENCE [LARGE SCALE GENOMIC DNA]</scope>
    <source>
        <strain evidence="10 11">COM-B</strain>
    </source>
</reference>
<keyword evidence="7" id="KW-0479">Metal-binding</keyword>
<evidence type="ECO:0000313" key="11">
    <source>
        <dbReference type="Proteomes" id="UP000050509"/>
    </source>
</evidence>